<comment type="caution">
    <text evidence="2">The sequence shown here is derived from an EMBL/GenBank/DDBJ whole genome shotgun (WGS) entry which is preliminary data.</text>
</comment>
<evidence type="ECO:0000313" key="2">
    <source>
        <dbReference type="EMBL" id="MCH5598133.1"/>
    </source>
</evidence>
<gene>
    <name evidence="2" type="ORF">MKP09_09535</name>
</gene>
<keyword evidence="1" id="KW-0812">Transmembrane</keyword>
<accession>A0ABS9SIC4</accession>
<organism evidence="2 3">
    <name type="scientific">Niabella ginsengisoli</name>
    <dbReference type="NCBI Taxonomy" id="522298"/>
    <lineage>
        <taxon>Bacteria</taxon>
        <taxon>Pseudomonadati</taxon>
        <taxon>Bacteroidota</taxon>
        <taxon>Chitinophagia</taxon>
        <taxon>Chitinophagales</taxon>
        <taxon>Chitinophagaceae</taxon>
        <taxon>Niabella</taxon>
    </lineage>
</organism>
<dbReference type="Proteomes" id="UP001202248">
    <property type="component" value="Unassembled WGS sequence"/>
</dbReference>
<evidence type="ECO:0008006" key="4">
    <source>
        <dbReference type="Google" id="ProtNLM"/>
    </source>
</evidence>
<reference evidence="2 3" key="1">
    <citation type="submission" date="2022-02" db="EMBL/GenBank/DDBJ databases">
        <authorList>
            <person name="Min J."/>
        </authorList>
    </citation>
    <scope>NUCLEOTIDE SEQUENCE [LARGE SCALE GENOMIC DNA]</scope>
    <source>
        <strain evidence="2 3">GR10-1</strain>
    </source>
</reference>
<name>A0ABS9SIC4_9BACT</name>
<feature type="transmembrane region" description="Helical" evidence="1">
    <location>
        <begin position="20"/>
        <end position="41"/>
    </location>
</feature>
<protein>
    <recommendedName>
        <fullName evidence="4">MATE family efflux transporter</fullName>
    </recommendedName>
</protein>
<evidence type="ECO:0000313" key="3">
    <source>
        <dbReference type="Proteomes" id="UP001202248"/>
    </source>
</evidence>
<keyword evidence="1" id="KW-0472">Membrane</keyword>
<dbReference type="EMBL" id="JAKWBL010000001">
    <property type="protein sequence ID" value="MCH5598133.1"/>
    <property type="molecule type" value="Genomic_DNA"/>
</dbReference>
<proteinExistence type="predicted"/>
<evidence type="ECO:0000256" key="1">
    <source>
        <dbReference type="SAM" id="Phobius"/>
    </source>
</evidence>
<feature type="transmembrane region" description="Helical" evidence="1">
    <location>
        <begin position="47"/>
        <end position="68"/>
    </location>
</feature>
<sequence length="75" mass="8377">MQATSAGLLRGIKDVNTPTLFIFIAYWILGIPLGYLLAFHFGMAEKGVWVGFISGLSFSAIFLTLRFLKKTKQHL</sequence>
<keyword evidence="3" id="KW-1185">Reference proteome</keyword>
<keyword evidence="1" id="KW-1133">Transmembrane helix</keyword>